<dbReference type="Gene3D" id="1.20.1090.10">
    <property type="entry name" value="Dehydroquinate synthase-like - alpha domain"/>
    <property type="match status" value="1"/>
</dbReference>
<dbReference type="GO" id="GO:0046872">
    <property type="term" value="F:metal ion binding"/>
    <property type="evidence" value="ECO:0007669"/>
    <property type="project" value="UniProtKB-KW"/>
</dbReference>
<comment type="cofactor">
    <cofactor evidence="2 17">
        <name>NAD(+)</name>
        <dbReference type="ChEBI" id="CHEBI:57540"/>
    </cofactor>
</comment>
<evidence type="ECO:0000256" key="2">
    <source>
        <dbReference type="ARBA" id="ARBA00001911"/>
    </source>
</evidence>
<evidence type="ECO:0000256" key="13">
    <source>
        <dbReference type="ARBA" id="ARBA00023027"/>
    </source>
</evidence>
<evidence type="ECO:0000313" key="21">
    <source>
        <dbReference type="Proteomes" id="UP000007887"/>
    </source>
</evidence>
<dbReference type="Pfam" id="PF01761">
    <property type="entry name" value="DHQ_synthase"/>
    <property type="match status" value="1"/>
</dbReference>
<dbReference type="EC" id="4.2.3.4" evidence="6 17"/>
<evidence type="ECO:0000259" key="19">
    <source>
        <dbReference type="Pfam" id="PF24621"/>
    </source>
</evidence>
<comment type="similarity">
    <text evidence="5 17">Belongs to the sugar phosphate cyclases superfamily. Dehydroquinate synthase family.</text>
</comment>
<keyword evidence="14 17" id="KW-0057">Aromatic amino acid biosynthesis</keyword>
<dbReference type="Gene3D" id="3.40.50.1970">
    <property type="match status" value="1"/>
</dbReference>
<dbReference type="PANTHER" id="PTHR43622">
    <property type="entry name" value="3-DEHYDROQUINATE SYNTHASE"/>
    <property type="match status" value="1"/>
</dbReference>
<dbReference type="InterPro" id="IPR050071">
    <property type="entry name" value="Dehydroquinate_synthase"/>
</dbReference>
<dbReference type="EMBL" id="AP012292">
    <property type="protein sequence ID" value="BAL83734.1"/>
    <property type="molecule type" value="Genomic_DNA"/>
</dbReference>
<dbReference type="RefSeq" id="WP_014425164.1">
    <property type="nucleotide sequence ID" value="NC_017068.1"/>
</dbReference>
<protein>
    <recommendedName>
        <fullName evidence="7 17">3-dehydroquinate synthase</fullName>
        <shortName evidence="17">DHQS</shortName>
        <ecNumber evidence="6 17">4.2.3.4</ecNumber>
    </recommendedName>
</protein>
<dbReference type="PANTHER" id="PTHR43622:SF7">
    <property type="entry name" value="3-DEHYDROQUINATE SYNTHASE, CHLOROPLASTIC"/>
    <property type="match status" value="1"/>
</dbReference>
<keyword evidence="13 17" id="KW-0520">NAD</keyword>
<keyword evidence="11 17" id="KW-0547">Nucleotide-binding</keyword>
<dbReference type="GO" id="GO:0009423">
    <property type="term" value="P:chorismate biosynthetic process"/>
    <property type="evidence" value="ECO:0007669"/>
    <property type="project" value="UniProtKB-UniRule"/>
</dbReference>
<dbReference type="Proteomes" id="UP000007887">
    <property type="component" value="Chromosome"/>
</dbReference>
<comment type="cofactor">
    <cofactor evidence="17">
        <name>Co(2+)</name>
        <dbReference type="ChEBI" id="CHEBI:48828"/>
    </cofactor>
    <cofactor evidence="17">
        <name>Zn(2+)</name>
        <dbReference type="ChEBI" id="CHEBI:29105"/>
    </cofactor>
    <text evidence="17">Binds 1 divalent metal cation per subunit. Can use either Co(2+) or Zn(2+).</text>
</comment>
<keyword evidence="8 17" id="KW-0963">Cytoplasm</keyword>
<gene>
    <name evidence="17 20" type="primary">aroB</name>
    <name evidence="20" type="ordered locus">SELR_20260</name>
</gene>
<evidence type="ECO:0000259" key="18">
    <source>
        <dbReference type="Pfam" id="PF01761"/>
    </source>
</evidence>
<dbReference type="KEGG" id="sri:SELR_20260"/>
<dbReference type="GO" id="GO:0008652">
    <property type="term" value="P:amino acid biosynthetic process"/>
    <property type="evidence" value="ECO:0007669"/>
    <property type="project" value="UniProtKB-KW"/>
</dbReference>
<dbReference type="FunFam" id="3.40.50.1970:FF:000001">
    <property type="entry name" value="3-dehydroquinate synthase"/>
    <property type="match status" value="1"/>
</dbReference>
<evidence type="ECO:0000313" key="20">
    <source>
        <dbReference type="EMBL" id="BAL83734.1"/>
    </source>
</evidence>
<evidence type="ECO:0000256" key="8">
    <source>
        <dbReference type="ARBA" id="ARBA00022490"/>
    </source>
</evidence>
<feature type="binding site" evidence="17">
    <location>
        <begin position="130"/>
        <end position="131"/>
    </location>
    <ligand>
        <name>NAD(+)</name>
        <dbReference type="ChEBI" id="CHEBI:57540"/>
    </ligand>
</feature>
<evidence type="ECO:0000256" key="17">
    <source>
        <dbReference type="HAMAP-Rule" id="MF_00110"/>
    </source>
</evidence>
<dbReference type="GO" id="GO:0003856">
    <property type="term" value="F:3-dehydroquinate synthase activity"/>
    <property type="evidence" value="ECO:0007669"/>
    <property type="project" value="UniProtKB-UniRule"/>
</dbReference>
<feature type="binding site" evidence="17">
    <location>
        <begin position="106"/>
        <end position="110"/>
    </location>
    <ligand>
        <name>NAD(+)</name>
        <dbReference type="ChEBI" id="CHEBI:57540"/>
    </ligand>
</feature>
<dbReference type="HAMAP" id="MF_00110">
    <property type="entry name" value="DHQ_synthase"/>
    <property type="match status" value="1"/>
</dbReference>
<comment type="subcellular location">
    <subcellularLocation>
        <location evidence="3 17">Cytoplasm</location>
    </subcellularLocation>
</comment>
<feature type="binding site" evidence="17">
    <location>
        <position position="185"/>
    </location>
    <ligand>
        <name>Zn(2+)</name>
        <dbReference type="ChEBI" id="CHEBI:29105"/>
    </ligand>
</feature>
<reference evidence="20 21" key="1">
    <citation type="submission" date="2011-10" db="EMBL/GenBank/DDBJ databases">
        <title>Whole genome sequence of Selenomonas ruminantium subsp. lactilytica TAM6421.</title>
        <authorList>
            <person name="Oguchi A."/>
            <person name="Ankai A."/>
            <person name="Kaneko J."/>
            <person name="Yamada-Narita S."/>
            <person name="Fukui S."/>
            <person name="Takahashi M."/>
            <person name="Onodera T."/>
            <person name="Kojima S."/>
            <person name="Fushimi T."/>
            <person name="Abe N."/>
            <person name="Kamio Y."/>
            <person name="Yamazaki S."/>
            <person name="Fujita N."/>
        </authorList>
    </citation>
    <scope>NUCLEOTIDE SEQUENCE [LARGE SCALE GENOMIC DNA]</scope>
    <source>
        <strain evidence="21">NBRC 103574 / TAM6421</strain>
    </source>
</reference>
<accession>I0GSJ7</accession>
<dbReference type="OrthoDB" id="9806583at2"/>
<evidence type="ECO:0000256" key="4">
    <source>
        <dbReference type="ARBA" id="ARBA00004661"/>
    </source>
</evidence>
<feature type="binding site" evidence="17">
    <location>
        <position position="248"/>
    </location>
    <ligand>
        <name>Zn(2+)</name>
        <dbReference type="ChEBI" id="CHEBI:29105"/>
    </ligand>
</feature>
<feature type="binding site" evidence="17">
    <location>
        <position position="143"/>
    </location>
    <ligand>
        <name>NAD(+)</name>
        <dbReference type="ChEBI" id="CHEBI:57540"/>
    </ligand>
</feature>
<dbReference type="PATRIC" id="fig|927704.6.peg.2099"/>
<keyword evidence="12 17" id="KW-0862">Zinc</keyword>
<evidence type="ECO:0000256" key="7">
    <source>
        <dbReference type="ARBA" id="ARBA00017684"/>
    </source>
</evidence>
<dbReference type="AlphaFoldDB" id="I0GSJ7"/>
<dbReference type="GO" id="GO:0000166">
    <property type="term" value="F:nucleotide binding"/>
    <property type="evidence" value="ECO:0007669"/>
    <property type="project" value="UniProtKB-KW"/>
</dbReference>
<evidence type="ECO:0000256" key="6">
    <source>
        <dbReference type="ARBA" id="ARBA00013031"/>
    </source>
</evidence>
<name>I0GSJ7_SELRL</name>
<evidence type="ECO:0000256" key="14">
    <source>
        <dbReference type="ARBA" id="ARBA00023141"/>
    </source>
</evidence>
<dbReference type="SUPFAM" id="SSF56796">
    <property type="entry name" value="Dehydroquinate synthase-like"/>
    <property type="match status" value="1"/>
</dbReference>
<evidence type="ECO:0000256" key="5">
    <source>
        <dbReference type="ARBA" id="ARBA00005412"/>
    </source>
</evidence>
<dbReference type="eggNOG" id="COG0337">
    <property type="taxonomic scope" value="Bacteria"/>
</dbReference>
<proteinExistence type="inferred from homology"/>
<dbReference type="HOGENOM" id="CLU_001201_0_2_9"/>
<keyword evidence="16 17" id="KW-0170">Cobalt</keyword>
<evidence type="ECO:0000256" key="9">
    <source>
        <dbReference type="ARBA" id="ARBA00022605"/>
    </source>
</evidence>
<evidence type="ECO:0000256" key="12">
    <source>
        <dbReference type="ARBA" id="ARBA00022833"/>
    </source>
</evidence>
<comment type="catalytic activity">
    <reaction evidence="1 17">
        <text>7-phospho-2-dehydro-3-deoxy-D-arabino-heptonate = 3-dehydroquinate + phosphate</text>
        <dbReference type="Rhea" id="RHEA:21968"/>
        <dbReference type="ChEBI" id="CHEBI:32364"/>
        <dbReference type="ChEBI" id="CHEBI:43474"/>
        <dbReference type="ChEBI" id="CHEBI:58394"/>
        <dbReference type="EC" id="4.2.3.4"/>
    </reaction>
</comment>
<dbReference type="InterPro" id="IPR030960">
    <property type="entry name" value="DHQS/DOIS_N"/>
</dbReference>
<feature type="binding site" evidence="17">
    <location>
        <position position="152"/>
    </location>
    <ligand>
        <name>NAD(+)</name>
        <dbReference type="ChEBI" id="CHEBI:57540"/>
    </ligand>
</feature>
<evidence type="ECO:0000256" key="15">
    <source>
        <dbReference type="ARBA" id="ARBA00023239"/>
    </source>
</evidence>
<organism evidence="20 21">
    <name type="scientific">Selenomonas ruminantium subsp. lactilytica (strain NBRC 103574 / TAM6421)</name>
    <dbReference type="NCBI Taxonomy" id="927704"/>
    <lineage>
        <taxon>Bacteria</taxon>
        <taxon>Bacillati</taxon>
        <taxon>Bacillota</taxon>
        <taxon>Negativicutes</taxon>
        <taxon>Selenomonadales</taxon>
        <taxon>Selenomonadaceae</taxon>
        <taxon>Selenomonas</taxon>
    </lineage>
</organism>
<evidence type="ECO:0000256" key="11">
    <source>
        <dbReference type="ARBA" id="ARBA00022741"/>
    </source>
</evidence>
<comment type="function">
    <text evidence="17">Catalyzes the conversion of 3-deoxy-D-arabino-heptulosonate 7-phosphate (DAHP) to dehydroquinate (DHQ).</text>
</comment>
<dbReference type="InterPro" id="IPR016037">
    <property type="entry name" value="DHQ_synth_AroB"/>
</dbReference>
<feature type="domain" description="3-dehydroquinate synthase N-terminal" evidence="18">
    <location>
        <begin position="68"/>
        <end position="179"/>
    </location>
</feature>
<feature type="domain" description="3-dehydroquinate synthase C-terminal" evidence="19">
    <location>
        <begin position="182"/>
        <end position="325"/>
    </location>
</feature>
<evidence type="ECO:0000256" key="10">
    <source>
        <dbReference type="ARBA" id="ARBA00022723"/>
    </source>
</evidence>
<evidence type="ECO:0000256" key="1">
    <source>
        <dbReference type="ARBA" id="ARBA00001393"/>
    </source>
</evidence>
<evidence type="ECO:0000256" key="3">
    <source>
        <dbReference type="ARBA" id="ARBA00004496"/>
    </source>
</evidence>
<dbReference type="Pfam" id="PF24621">
    <property type="entry name" value="DHQS_C"/>
    <property type="match status" value="1"/>
</dbReference>
<evidence type="ECO:0000256" key="16">
    <source>
        <dbReference type="ARBA" id="ARBA00023285"/>
    </source>
</evidence>
<keyword evidence="15 17" id="KW-0456">Lyase</keyword>
<dbReference type="CDD" id="cd08195">
    <property type="entry name" value="DHQS"/>
    <property type="match status" value="1"/>
</dbReference>
<dbReference type="GO" id="GO:0005737">
    <property type="term" value="C:cytoplasm"/>
    <property type="evidence" value="ECO:0007669"/>
    <property type="project" value="UniProtKB-SubCell"/>
</dbReference>
<dbReference type="InterPro" id="IPR056179">
    <property type="entry name" value="DHQS_C"/>
</dbReference>
<keyword evidence="10 17" id="KW-0479">Metal-binding</keyword>
<dbReference type="PIRSF" id="PIRSF001455">
    <property type="entry name" value="DHQ_synth"/>
    <property type="match status" value="1"/>
</dbReference>
<comment type="caution">
    <text evidence="17">Lacks conserved residue(s) required for the propagation of feature annotation.</text>
</comment>
<keyword evidence="9 17" id="KW-0028">Amino-acid biosynthesis</keyword>
<feature type="binding site" evidence="17">
    <location>
        <position position="265"/>
    </location>
    <ligand>
        <name>Zn(2+)</name>
        <dbReference type="ChEBI" id="CHEBI:29105"/>
    </ligand>
</feature>
<dbReference type="NCBIfam" id="TIGR01357">
    <property type="entry name" value="aroB"/>
    <property type="match status" value="1"/>
</dbReference>
<dbReference type="UniPathway" id="UPA00053">
    <property type="reaction ID" value="UER00085"/>
</dbReference>
<dbReference type="GO" id="GO:0009073">
    <property type="term" value="P:aromatic amino acid family biosynthetic process"/>
    <property type="evidence" value="ECO:0007669"/>
    <property type="project" value="UniProtKB-KW"/>
</dbReference>
<dbReference type="InterPro" id="IPR030963">
    <property type="entry name" value="DHQ_synth_fam"/>
</dbReference>
<sequence length="362" mass="39169">MRKVRVDLGEKSYDIVIGYDIEKEVVDFVRQAGFSQKALLVTDTNVGPLYAAKVQAILAQGGLEVDIVQIPAGEKSKSLAVANEVFTRAIEAGLDRKSPIFALGGGVVGDLAGFVAASYMRGVPFVQLPTSLLAQVDSSVGGKVAVNHELGKNLIGAFYQPQAVFMELNYMSTLPRREIYTGLGEIIKYGIIYDEAFFRFLEENQAAVLALEPEALVHMIARSCEIKAAVVSQDEKEAGLRRILNFGHTIGHAIEKETGYVRYNHGEAVATGMVGAAHISEKLGLIEKQDVSRVQALVAAYKLPLQAAGVLVDNMYGDIFHDKKTVGGKVTWVLMKSIGEVICRNDVPEEIVREAMAAVAAD</sequence>
<comment type="pathway">
    <text evidence="4 17">Metabolic intermediate biosynthesis; chorismate biosynthesis; chorismate from D-erythrose 4-phosphate and phosphoenolpyruvate: step 2/7.</text>
</comment>